<gene>
    <name evidence="1" type="ORF">I4F81_005832</name>
</gene>
<dbReference type="Proteomes" id="UP000798662">
    <property type="component" value="Chromosome 2"/>
</dbReference>
<comment type="caution">
    <text evidence="1">The sequence shown here is derived from an EMBL/GenBank/DDBJ whole genome shotgun (WGS) entry which is preliminary data.</text>
</comment>
<sequence>MDAGEPHTVGRHRRRGAPADAGGRLGGAAVPAAAAAAAVGDTVVECHGLAAAAAAAAAPRREGRERKRRATDCNGGGGGGVAAATRPPLAGGRGRPAAAAAAVYTADGDVTDGASTCTPTTSPEGEEGAAAAAAVGAMGTGRRACGGAPAVGTAAALAHAGDISVFFSVSPPSVGTAAYIGHVLTHARASSGVAIAAVALLDRAAAVDGRLGLHPLNVHRLVTTAVVVAAKVVDERTYPLAHFARVGGFGGVAELARCERVLLETLGWRLVVTRRDVDET</sequence>
<accession>A0ACC3BZY9</accession>
<evidence type="ECO:0000313" key="1">
    <source>
        <dbReference type="EMBL" id="KAK1863274.1"/>
    </source>
</evidence>
<evidence type="ECO:0000313" key="2">
    <source>
        <dbReference type="Proteomes" id="UP000798662"/>
    </source>
</evidence>
<keyword evidence="2" id="KW-1185">Reference proteome</keyword>
<protein>
    <submittedName>
        <fullName evidence="1">Uncharacterized protein</fullName>
    </submittedName>
</protein>
<organism evidence="1 2">
    <name type="scientific">Pyropia yezoensis</name>
    <name type="common">Susabi-nori</name>
    <name type="synonym">Porphyra yezoensis</name>
    <dbReference type="NCBI Taxonomy" id="2788"/>
    <lineage>
        <taxon>Eukaryota</taxon>
        <taxon>Rhodophyta</taxon>
        <taxon>Bangiophyceae</taxon>
        <taxon>Bangiales</taxon>
        <taxon>Bangiaceae</taxon>
        <taxon>Pyropia</taxon>
    </lineage>
</organism>
<dbReference type="EMBL" id="CM020619">
    <property type="protein sequence ID" value="KAK1863274.1"/>
    <property type="molecule type" value="Genomic_DNA"/>
</dbReference>
<reference evidence="1" key="1">
    <citation type="submission" date="2019-11" db="EMBL/GenBank/DDBJ databases">
        <title>Nori genome reveals adaptations in red seaweeds to the harsh intertidal environment.</title>
        <authorList>
            <person name="Wang D."/>
            <person name="Mao Y."/>
        </authorList>
    </citation>
    <scope>NUCLEOTIDE SEQUENCE</scope>
    <source>
        <tissue evidence="1">Gametophyte</tissue>
    </source>
</reference>
<proteinExistence type="predicted"/>
<name>A0ACC3BZY9_PYRYE</name>